<proteinExistence type="predicted"/>
<keyword evidence="1" id="KW-0862">Zinc</keyword>
<sequence length="297" mass="34076">MISLVMEFRSVKEQVGGNVPEIHCSRQRSRAAWQIIEDYLTPFVERERYQIPKNCRLHPDNDLYRDQEQHKIHVDLFEWKCGYCKKSFSEEKFLDQHFNTRHYNLLNTTDSKCLADLCGALHCDFVLSSKKSKSKCNPAAVARNRHLCESVANSCFPVSQGPSASRLHEHFLRQFCDAHTCTGSNKPFPRGGKSMLIRAEELGCLLPCHINTDLDATPALLSAGLLTPKVSFKLLMREQGVFKPDIGSLNHRSSTLLLLLRAFLKPDTLWIPKIVLLWGFEASFYGYQIFRWVSKDK</sequence>
<dbReference type="OrthoDB" id="4507at2759"/>
<dbReference type="AlphaFoldDB" id="A0A565CWB8"/>
<keyword evidence="1" id="KW-0863">Zinc-finger</keyword>
<reference evidence="3" key="1">
    <citation type="submission" date="2019-07" db="EMBL/GenBank/DDBJ databases">
        <authorList>
            <person name="Dittberner H."/>
        </authorList>
    </citation>
    <scope>NUCLEOTIDE SEQUENCE [LARGE SCALE GENOMIC DNA]</scope>
</reference>
<dbReference type="GO" id="GO:0008270">
    <property type="term" value="F:zinc ion binding"/>
    <property type="evidence" value="ECO:0007669"/>
    <property type="project" value="UniProtKB-KW"/>
</dbReference>
<keyword evidence="4" id="KW-1185">Reference proteome</keyword>
<dbReference type="Proteomes" id="UP000489600">
    <property type="component" value="Unassembled WGS sequence"/>
</dbReference>
<evidence type="ECO:0000313" key="3">
    <source>
        <dbReference type="EMBL" id="VVB17862.1"/>
    </source>
</evidence>
<feature type="domain" description="C2H2-type" evidence="2">
    <location>
        <begin position="79"/>
        <end position="102"/>
    </location>
</feature>
<organism evidence="3 4">
    <name type="scientific">Arabis nemorensis</name>
    <dbReference type="NCBI Taxonomy" id="586526"/>
    <lineage>
        <taxon>Eukaryota</taxon>
        <taxon>Viridiplantae</taxon>
        <taxon>Streptophyta</taxon>
        <taxon>Embryophyta</taxon>
        <taxon>Tracheophyta</taxon>
        <taxon>Spermatophyta</taxon>
        <taxon>Magnoliopsida</taxon>
        <taxon>eudicotyledons</taxon>
        <taxon>Gunneridae</taxon>
        <taxon>Pentapetalae</taxon>
        <taxon>rosids</taxon>
        <taxon>malvids</taxon>
        <taxon>Brassicales</taxon>
        <taxon>Brassicaceae</taxon>
        <taxon>Arabideae</taxon>
        <taxon>Arabis</taxon>
    </lineage>
</organism>
<dbReference type="EMBL" id="CABITT030000008">
    <property type="protein sequence ID" value="VVB17862.1"/>
    <property type="molecule type" value="Genomic_DNA"/>
</dbReference>
<dbReference type="GO" id="GO:0000976">
    <property type="term" value="F:transcription cis-regulatory region binding"/>
    <property type="evidence" value="ECO:0007669"/>
    <property type="project" value="TreeGrafter"/>
</dbReference>
<evidence type="ECO:0000313" key="4">
    <source>
        <dbReference type="Proteomes" id="UP000489600"/>
    </source>
</evidence>
<dbReference type="PANTHER" id="PTHR21385">
    <property type="entry name" value="ZINC FINGER PROTEIN-RELATED"/>
    <property type="match status" value="1"/>
</dbReference>
<dbReference type="PROSITE" id="PS50157">
    <property type="entry name" value="ZINC_FINGER_C2H2_2"/>
    <property type="match status" value="1"/>
</dbReference>
<accession>A0A565CWB8</accession>
<protein>
    <recommendedName>
        <fullName evidence="2">C2H2-type domain-containing protein</fullName>
    </recommendedName>
</protein>
<dbReference type="PANTHER" id="PTHR21385:SF0">
    <property type="entry name" value="RE51073P"/>
    <property type="match status" value="1"/>
</dbReference>
<comment type="caution">
    <text evidence="3">The sequence shown here is derived from an EMBL/GenBank/DDBJ whole genome shotgun (WGS) entry which is preliminary data.</text>
</comment>
<dbReference type="InterPro" id="IPR013087">
    <property type="entry name" value="Znf_C2H2_type"/>
</dbReference>
<evidence type="ECO:0000256" key="1">
    <source>
        <dbReference type="PROSITE-ProRule" id="PRU00042"/>
    </source>
</evidence>
<dbReference type="PROSITE" id="PS00028">
    <property type="entry name" value="ZINC_FINGER_C2H2_1"/>
    <property type="match status" value="1"/>
</dbReference>
<name>A0A565CWB8_9BRAS</name>
<keyword evidence="1" id="KW-0479">Metal-binding</keyword>
<evidence type="ECO:0000259" key="2">
    <source>
        <dbReference type="PROSITE" id="PS50157"/>
    </source>
</evidence>
<gene>
    <name evidence="3" type="ORF">ANE_LOCUS28306</name>
</gene>